<evidence type="ECO:0000313" key="1">
    <source>
        <dbReference type="EMBL" id="KAK5846782.1"/>
    </source>
</evidence>
<dbReference type="Proteomes" id="UP001358586">
    <property type="component" value="Chromosome 1"/>
</dbReference>
<accession>A0ABR0R6E5</accession>
<name>A0ABR0R6E5_GOSAR</name>
<dbReference type="EMBL" id="JARKNE010000001">
    <property type="protein sequence ID" value="KAK5846782.1"/>
    <property type="molecule type" value="Genomic_DNA"/>
</dbReference>
<organism evidence="1 2">
    <name type="scientific">Gossypium arboreum</name>
    <name type="common">Tree cotton</name>
    <name type="synonym">Gossypium nanking</name>
    <dbReference type="NCBI Taxonomy" id="29729"/>
    <lineage>
        <taxon>Eukaryota</taxon>
        <taxon>Viridiplantae</taxon>
        <taxon>Streptophyta</taxon>
        <taxon>Embryophyta</taxon>
        <taxon>Tracheophyta</taxon>
        <taxon>Spermatophyta</taxon>
        <taxon>Magnoliopsida</taxon>
        <taxon>eudicotyledons</taxon>
        <taxon>Gunneridae</taxon>
        <taxon>Pentapetalae</taxon>
        <taxon>rosids</taxon>
        <taxon>malvids</taxon>
        <taxon>Malvales</taxon>
        <taxon>Malvaceae</taxon>
        <taxon>Malvoideae</taxon>
        <taxon>Gossypium</taxon>
    </lineage>
</organism>
<protein>
    <submittedName>
        <fullName evidence="1">Uncharacterized protein</fullName>
    </submittedName>
</protein>
<evidence type="ECO:0000313" key="2">
    <source>
        <dbReference type="Proteomes" id="UP001358586"/>
    </source>
</evidence>
<comment type="caution">
    <text evidence="1">The sequence shown here is derived from an EMBL/GenBank/DDBJ whole genome shotgun (WGS) entry which is preliminary data.</text>
</comment>
<keyword evidence="2" id="KW-1185">Reference proteome</keyword>
<gene>
    <name evidence="1" type="ORF">PVK06_003080</name>
</gene>
<sequence>MIACMSAYESNDEHKLFLLREVLVHASYGGLIVAILHDNYKIWKTFLKKEKEGANWRLQPLLDDIKRFGNYSISDWRG</sequence>
<proteinExistence type="predicted"/>
<reference evidence="1 2" key="1">
    <citation type="submission" date="2023-03" db="EMBL/GenBank/DDBJ databases">
        <title>WGS of Gossypium arboreum.</title>
        <authorList>
            <person name="Yu D."/>
        </authorList>
    </citation>
    <scope>NUCLEOTIDE SEQUENCE [LARGE SCALE GENOMIC DNA]</scope>
    <source>
        <tissue evidence="1">Leaf</tissue>
    </source>
</reference>